<feature type="compositionally biased region" description="Polar residues" evidence="1">
    <location>
        <begin position="1"/>
        <end position="16"/>
    </location>
</feature>
<gene>
    <name evidence="3" type="ORF">K7432_009138</name>
</gene>
<dbReference type="Proteomes" id="UP001479436">
    <property type="component" value="Unassembled WGS sequence"/>
</dbReference>
<evidence type="ECO:0000256" key="1">
    <source>
        <dbReference type="SAM" id="MobiDB-lite"/>
    </source>
</evidence>
<feature type="transmembrane region" description="Helical" evidence="2">
    <location>
        <begin position="42"/>
        <end position="65"/>
    </location>
</feature>
<name>A0ABR2WQQ7_9FUNG</name>
<keyword evidence="2" id="KW-0472">Membrane</keyword>
<sequence>MGSTYSGKTSSHTISPVSPGGQPSATTRTPRGSPTSTKNDSVYLSVSKGVLMATMIVFLVHMFGINFN</sequence>
<dbReference type="EMBL" id="JASJQH010000545">
    <property type="protein sequence ID" value="KAK9763845.1"/>
    <property type="molecule type" value="Genomic_DNA"/>
</dbReference>
<keyword evidence="4" id="KW-1185">Reference proteome</keyword>
<feature type="region of interest" description="Disordered" evidence="1">
    <location>
        <begin position="1"/>
        <end position="40"/>
    </location>
</feature>
<keyword evidence="2" id="KW-1133">Transmembrane helix</keyword>
<protein>
    <submittedName>
        <fullName evidence="3">Uncharacterized protein</fullName>
    </submittedName>
</protein>
<evidence type="ECO:0000313" key="3">
    <source>
        <dbReference type="EMBL" id="KAK9763845.1"/>
    </source>
</evidence>
<comment type="caution">
    <text evidence="3">The sequence shown here is derived from an EMBL/GenBank/DDBJ whole genome shotgun (WGS) entry which is preliminary data.</text>
</comment>
<evidence type="ECO:0000313" key="4">
    <source>
        <dbReference type="Proteomes" id="UP001479436"/>
    </source>
</evidence>
<organism evidence="3 4">
    <name type="scientific">Basidiobolus ranarum</name>
    <dbReference type="NCBI Taxonomy" id="34480"/>
    <lineage>
        <taxon>Eukaryota</taxon>
        <taxon>Fungi</taxon>
        <taxon>Fungi incertae sedis</taxon>
        <taxon>Zoopagomycota</taxon>
        <taxon>Entomophthoromycotina</taxon>
        <taxon>Basidiobolomycetes</taxon>
        <taxon>Basidiobolales</taxon>
        <taxon>Basidiobolaceae</taxon>
        <taxon>Basidiobolus</taxon>
    </lineage>
</organism>
<accession>A0ABR2WQQ7</accession>
<reference evidence="3 4" key="1">
    <citation type="submission" date="2023-04" db="EMBL/GenBank/DDBJ databases">
        <title>Genome of Basidiobolus ranarum AG-B5.</title>
        <authorList>
            <person name="Stajich J.E."/>
            <person name="Carter-House D."/>
            <person name="Gryganskyi A."/>
        </authorList>
    </citation>
    <scope>NUCLEOTIDE SEQUENCE [LARGE SCALE GENOMIC DNA]</scope>
    <source>
        <strain evidence="3 4">AG-B5</strain>
    </source>
</reference>
<evidence type="ECO:0000256" key="2">
    <source>
        <dbReference type="SAM" id="Phobius"/>
    </source>
</evidence>
<proteinExistence type="predicted"/>
<keyword evidence="2" id="KW-0812">Transmembrane</keyword>
<feature type="compositionally biased region" description="Low complexity" evidence="1">
    <location>
        <begin position="23"/>
        <end position="37"/>
    </location>
</feature>